<dbReference type="AlphaFoldDB" id="A0A8D8XIZ2"/>
<organism evidence="2">
    <name type="scientific">Cacopsylla melanoneura</name>
    <dbReference type="NCBI Taxonomy" id="428564"/>
    <lineage>
        <taxon>Eukaryota</taxon>
        <taxon>Metazoa</taxon>
        <taxon>Ecdysozoa</taxon>
        <taxon>Arthropoda</taxon>
        <taxon>Hexapoda</taxon>
        <taxon>Insecta</taxon>
        <taxon>Pterygota</taxon>
        <taxon>Neoptera</taxon>
        <taxon>Paraneoptera</taxon>
        <taxon>Hemiptera</taxon>
        <taxon>Sternorrhyncha</taxon>
        <taxon>Psylloidea</taxon>
        <taxon>Psyllidae</taxon>
        <taxon>Psyllinae</taxon>
        <taxon>Cacopsylla</taxon>
    </lineage>
</organism>
<feature type="transmembrane region" description="Helical" evidence="1">
    <location>
        <begin position="15"/>
        <end position="34"/>
    </location>
</feature>
<sequence>MHIKSESKCIITYRYYYVCNFGASFVALLTLFTITPGCRHCIVNVYSVVLMLMWCLILMSLDYGFLIIISPLVVSFHNQSMEKSMLGLNINRYLSTLSTVST</sequence>
<keyword evidence="1" id="KW-0812">Transmembrane</keyword>
<keyword evidence="1" id="KW-0472">Membrane</keyword>
<protein>
    <submittedName>
        <fullName evidence="2">Uncharacterized protein</fullName>
    </submittedName>
</protein>
<evidence type="ECO:0000313" key="2">
    <source>
        <dbReference type="EMBL" id="CAG6698863.1"/>
    </source>
</evidence>
<reference evidence="2" key="1">
    <citation type="submission" date="2021-05" db="EMBL/GenBank/DDBJ databases">
        <authorList>
            <person name="Alioto T."/>
            <person name="Alioto T."/>
            <person name="Gomez Garrido J."/>
        </authorList>
    </citation>
    <scope>NUCLEOTIDE SEQUENCE</scope>
</reference>
<keyword evidence="1" id="KW-1133">Transmembrane helix</keyword>
<name>A0A8D8XIZ2_9HEMI</name>
<dbReference type="EMBL" id="HBUF01338806">
    <property type="protein sequence ID" value="CAG6698863.1"/>
    <property type="molecule type" value="Transcribed_RNA"/>
</dbReference>
<evidence type="ECO:0000256" key="1">
    <source>
        <dbReference type="SAM" id="Phobius"/>
    </source>
</evidence>
<feature type="transmembrane region" description="Helical" evidence="1">
    <location>
        <begin position="46"/>
        <end position="74"/>
    </location>
</feature>
<accession>A0A8D8XIZ2</accession>
<proteinExistence type="predicted"/>